<keyword evidence="3 8" id="KW-0762">Sugar transport</keyword>
<dbReference type="EMBL" id="JAWLKB010000013">
    <property type="protein sequence ID" value="MDV6269901.1"/>
    <property type="molecule type" value="Genomic_DNA"/>
</dbReference>
<name>A0ABU4C079_RHOGO</name>
<evidence type="ECO:0000256" key="4">
    <source>
        <dbReference type="ARBA" id="ARBA00022679"/>
    </source>
</evidence>
<evidence type="ECO:0000259" key="7">
    <source>
        <dbReference type="PROSITE" id="PS51093"/>
    </source>
</evidence>
<proteinExistence type="predicted"/>
<dbReference type="PROSITE" id="PS51093">
    <property type="entry name" value="PTS_EIIA_TYPE_1"/>
    <property type="match status" value="1"/>
</dbReference>
<dbReference type="RefSeq" id="WP_095888627.1">
    <property type="nucleotide sequence ID" value="NZ_JAWLKB010000013.1"/>
</dbReference>
<dbReference type="PANTHER" id="PTHR45008:SF1">
    <property type="entry name" value="PTS SYSTEM GLUCOSE-SPECIFIC EIIA COMPONENT"/>
    <property type="match status" value="1"/>
</dbReference>
<organism evidence="8 9">
    <name type="scientific">Rhodococcus globerulus</name>
    <dbReference type="NCBI Taxonomy" id="33008"/>
    <lineage>
        <taxon>Bacteria</taxon>
        <taxon>Bacillati</taxon>
        <taxon>Actinomycetota</taxon>
        <taxon>Actinomycetes</taxon>
        <taxon>Mycobacteriales</taxon>
        <taxon>Nocardiaceae</taxon>
        <taxon>Rhodococcus</taxon>
    </lineage>
</organism>
<evidence type="ECO:0000256" key="3">
    <source>
        <dbReference type="ARBA" id="ARBA00022597"/>
    </source>
</evidence>
<keyword evidence="9" id="KW-1185">Reference proteome</keyword>
<protein>
    <submittedName>
        <fullName evidence="8">PTS glucose transporter subunit IIA</fullName>
    </submittedName>
</protein>
<gene>
    <name evidence="8" type="ORF">R3Q16_25080</name>
</gene>
<accession>A0ABU4C079</accession>
<keyword evidence="2" id="KW-0813">Transport</keyword>
<evidence type="ECO:0000256" key="1">
    <source>
        <dbReference type="ARBA" id="ARBA00004496"/>
    </source>
</evidence>
<keyword evidence="4" id="KW-0808">Transferase</keyword>
<feature type="domain" description="PTS EIIA type-1" evidence="7">
    <location>
        <begin position="21"/>
        <end position="127"/>
    </location>
</feature>
<dbReference type="NCBIfam" id="TIGR00830">
    <property type="entry name" value="PTBA"/>
    <property type="match status" value="1"/>
</dbReference>
<dbReference type="SUPFAM" id="SSF51261">
    <property type="entry name" value="Duplicated hybrid motif"/>
    <property type="match status" value="1"/>
</dbReference>
<evidence type="ECO:0000256" key="5">
    <source>
        <dbReference type="ARBA" id="ARBA00022683"/>
    </source>
</evidence>
<dbReference type="Gene3D" id="2.70.70.10">
    <property type="entry name" value="Glucose Permease (Domain IIA)"/>
    <property type="match status" value="1"/>
</dbReference>
<sequence>MTVSVLAPLPGRVFALADVPDPVFAQQMVGSGVALEPARDQGHLTVVAPIAGKILKLHPHAFVIFGEKATGVLVHIGIDTVKLEGKGFTLIASEGDIVAAGDPVVSFDPAFIDTTGYSAICPVVVMDSKPDTVESPSVGEEVKTGDILFDWSA</sequence>
<dbReference type="Pfam" id="PF00358">
    <property type="entry name" value="PTS_EIIA_1"/>
    <property type="match status" value="1"/>
</dbReference>
<dbReference type="Proteomes" id="UP001185927">
    <property type="component" value="Unassembled WGS sequence"/>
</dbReference>
<dbReference type="InterPro" id="IPR001127">
    <property type="entry name" value="PTS_EIIA_1_perm"/>
</dbReference>
<evidence type="ECO:0000256" key="6">
    <source>
        <dbReference type="ARBA" id="ARBA00022777"/>
    </source>
</evidence>
<keyword evidence="5" id="KW-0598">Phosphotransferase system</keyword>
<evidence type="ECO:0000256" key="2">
    <source>
        <dbReference type="ARBA" id="ARBA00022448"/>
    </source>
</evidence>
<comment type="subcellular location">
    <subcellularLocation>
        <location evidence="1">Cytoplasm</location>
    </subcellularLocation>
</comment>
<dbReference type="InterPro" id="IPR011055">
    <property type="entry name" value="Dup_hybrid_motif"/>
</dbReference>
<dbReference type="PANTHER" id="PTHR45008">
    <property type="entry name" value="PTS SYSTEM GLUCOSE-SPECIFIC EIIA COMPONENT"/>
    <property type="match status" value="1"/>
</dbReference>
<keyword evidence="6" id="KW-0418">Kinase</keyword>
<evidence type="ECO:0000313" key="9">
    <source>
        <dbReference type="Proteomes" id="UP001185927"/>
    </source>
</evidence>
<reference evidence="8 9" key="1">
    <citation type="submission" date="2023-10" db="EMBL/GenBank/DDBJ databases">
        <title>Development of a sustainable strategy for remediation of hydrocarbon-contaminated territories based on the waste exchange concept.</title>
        <authorList>
            <person name="Krivoruchko A."/>
        </authorList>
    </citation>
    <scope>NUCLEOTIDE SEQUENCE [LARGE SCALE GENOMIC DNA]</scope>
    <source>
        <strain evidence="8 9">IEGM 1203</strain>
    </source>
</reference>
<dbReference type="InterPro" id="IPR050890">
    <property type="entry name" value="PTS_EIIA_component"/>
</dbReference>
<evidence type="ECO:0000313" key="8">
    <source>
        <dbReference type="EMBL" id="MDV6269901.1"/>
    </source>
</evidence>
<comment type="caution">
    <text evidence="8">The sequence shown here is derived from an EMBL/GenBank/DDBJ whole genome shotgun (WGS) entry which is preliminary data.</text>
</comment>